<organism evidence="5 6">
    <name type="scientific">Ichthyophthirius multifiliis</name>
    <name type="common">White spot disease agent</name>
    <name type="synonym">Ich</name>
    <dbReference type="NCBI Taxonomy" id="5932"/>
    <lineage>
        <taxon>Eukaryota</taxon>
        <taxon>Sar</taxon>
        <taxon>Alveolata</taxon>
        <taxon>Ciliophora</taxon>
        <taxon>Intramacronucleata</taxon>
        <taxon>Oligohymenophorea</taxon>
        <taxon>Hymenostomatida</taxon>
        <taxon>Ophryoglenina</taxon>
        <taxon>Ichthyophthirius</taxon>
    </lineage>
</organism>
<keyword evidence="3" id="KW-0175">Coiled coil</keyword>
<keyword evidence="4" id="KW-0812">Transmembrane</keyword>
<proteinExistence type="predicted"/>
<dbReference type="InterPro" id="IPR032675">
    <property type="entry name" value="LRR_dom_sf"/>
</dbReference>
<reference evidence="5 6" key="1">
    <citation type="submission" date="2011-07" db="EMBL/GenBank/DDBJ databases">
        <authorList>
            <person name="Coyne R."/>
            <person name="Brami D."/>
            <person name="Johnson J."/>
            <person name="Hostetler J."/>
            <person name="Hannick L."/>
            <person name="Clark T."/>
            <person name="Cassidy-Hanley D."/>
            <person name="Inman J."/>
        </authorList>
    </citation>
    <scope>NUCLEOTIDE SEQUENCE [LARGE SCALE GENOMIC DNA]</scope>
    <source>
        <strain evidence="5 6">G5</strain>
    </source>
</reference>
<dbReference type="EMBL" id="GL984361">
    <property type="protein sequence ID" value="EGR27400.1"/>
    <property type="molecule type" value="Genomic_DNA"/>
</dbReference>
<accession>G0R576</accession>
<dbReference type="SUPFAM" id="SSF52047">
    <property type="entry name" value="RNI-like"/>
    <property type="match status" value="4"/>
</dbReference>
<dbReference type="Gene3D" id="3.80.10.10">
    <property type="entry name" value="Ribonuclease Inhibitor"/>
    <property type="match status" value="6"/>
</dbReference>
<feature type="transmembrane region" description="Helical" evidence="4">
    <location>
        <begin position="1223"/>
        <end position="1244"/>
    </location>
</feature>
<protein>
    <submittedName>
        <fullName evidence="5">Leucine rich repeat protein</fullName>
        <ecNumber evidence="5">3.1.11.5</ecNumber>
        <ecNumber evidence="5">3.1.3.16</ecNumber>
    </submittedName>
</protein>
<keyword evidence="6" id="KW-1185">Reference proteome</keyword>
<dbReference type="STRING" id="857967.G0R576"/>
<keyword evidence="2" id="KW-0677">Repeat</keyword>
<evidence type="ECO:0000256" key="4">
    <source>
        <dbReference type="SAM" id="Phobius"/>
    </source>
</evidence>
<dbReference type="SMART" id="SM00365">
    <property type="entry name" value="LRR_SD22"/>
    <property type="match status" value="6"/>
</dbReference>
<dbReference type="InterPro" id="IPR025875">
    <property type="entry name" value="Leu-rich_rpt_4"/>
</dbReference>
<dbReference type="Pfam" id="PF13516">
    <property type="entry name" value="LRR_6"/>
    <property type="match status" value="2"/>
</dbReference>
<dbReference type="OrthoDB" id="76105at2759"/>
<evidence type="ECO:0000313" key="6">
    <source>
        <dbReference type="Proteomes" id="UP000008983"/>
    </source>
</evidence>
<evidence type="ECO:0000256" key="3">
    <source>
        <dbReference type="SAM" id="Coils"/>
    </source>
</evidence>
<dbReference type="GO" id="GO:0004722">
    <property type="term" value="F:protein serine/threonine phosphatase activity"/>
    <property type="evidence" value="ECO:0007669"/>
    <property type="project" value="UniProtKB-EC"/>
</dbReference>
<dbReference type="InterPro" id="IPR052394">
    <property type="entry name" value="LRR-containing"/>
</dbReference>
<dbReference type="eggNOG" id="KOG4308">
    <property type="taxonomic scope" value="Eukaryota"/>
</dbReference>
<dbReference type="RefSeq" id="XP_004024284.1">
    <property type="nucleotide sequence ID" value="XM_004024235.1"/>
</dbReference>
<dbReference type="EC" id="3.1.3.16" evidence="5"/>
<dbReference type="PROSITE" id="PS51450">
    <property type="entry name" value="LRR"/>
    <property type="match status" value="2"/>
</dbReference>
<dbReference type="SMART" id="SM00368">
    <property type="entry name" value="LRR_RI"/>
    <property type="match status" value="9"/>
</dbReference>
<feature type="coiled-coil region" evidence="3">
    <location>
        <begin position="1240"/>
        <end position="1270"/>
    </location>
</feature>
<dbReference type="InParanoid" id="G0R576"/>
<dbReference type="InterPro" id="IPR001611">
    <property type="entry name" value="Leu-rich_rpt"/>
</dbReference>
<keyword evidence="1" id="KW-0433">Leucine-rich repeat</keyword>
<dbReference type="GeneID" id="14903457"/>
<evidence type="ECO:0000256" key="2">
    <source>
        <dbReference type="ARBA" id="ARBA00022737"/>
    </source>
</evidence>
<keyword evidence="4" id="KW-1133">Transmembrane helix</keyword>
<sequence>MEIGQALTYNNSIKILDLSGCNLSSFLLSYILKRLINNKTIQELNISNNYNINQEVIEDLIQFLDYSKQQKNCLKILNLAHCNIQIMQQAFVLAALQNAQYLTHLNMSFMKFEAFSLMCLANGLKNNKSLQEINISYNQIKESGLKVFIQAFGSFFWGVSNIKSINFAGNKMNNTKLIGQLLRIFNKCKSVNLSYNNLNRIDDFYNPQINKSLETLILQGNFIKMIPTINMFENLTQLDLSNNKIGFKGANTIAQYLKTNPKWISLNLDVNFIKSEGFNVIIHALRDNKTLQKLSIAYNNLDGESIICMIVNHDALSIQYLDITGNAIHYSIVFVLLKLMNNCKLRVIKFCNLVNDIKGEGQHESKFTINSEFLQELDFSGNQLISCAVVYSLQARFNKLEILNLKGCSPFHDQDLVNLGNFVKRNDYLRQLNLRELKIGKLSLKSIESFVSVLKQNFSLQNINLSKNKLAIDDEKLAQILINLGECSNLETLDLSQNGITQKHSKYLQQMLISSKNLKTLSLSNNFISLENLLCLKFEDQWQLYLKKKNEEKDISKNKKKLLKKQFYDNANELLKLKIRFLNLDNLCLKSDDLRVLGYSLNENEIIQEVNMQNNKHFNIVNSEFYKQQSEGFECIKYSFQFFRKQNFHSSISHNKQYLQQLIIKNCLFSQQSILNFYSALENLQKSNNLKVLDIDSLLTLQELLPELLAIIGKISTIQILKLKNLLITDKFCQNLMVFLQSSQNLKLLDISNNQFKQNQFEFIIQGIGNNQSVNNYIMQNIKIPQNCFQNLFICLQQNQRIKLLDFSNNFLDQEQLLCLAQMVKQSQKTKFLILQMQKMVNDSDFSNTLQKRSEINKDITEQQQEINIRFQNKTRFYIQLQAFQQFIQIIFQSHSLRHLDLSNCGLTSFHLKIIVDELTTKQTLIKSFNIPNNKIDKQCAIYIKQLLVQSKYIKELNIKNCEIKIDAYQEICQAQKDILNNLQFLFLNKNNISKIGNQQLKKVYENNHQIFIINEWNQVDNILANYIIQSYVNVFEKYSFLQNLVPRYLRKISIIKSYLDDDFCISFAKKLYNFKFLQEIDLSENPYISSIGKIFLFMHLFDIRCDNQTLKSLQIINTDNNSYEQINIVDEGIIQYFSRKSSDNFQIKSIFQNIFTKILSQNNIISSKYQMNCTFNKNAEKGTFSYVYIYFLIIHFVQNFQTHIPFYYIFISEHQSELQFDVVFYSVLVINFLLCIFELVFVCKKIQKLKEKLNKIKNQKKKFKKYKKRPRKEKQCFIILR</sequence>
<dbReference type="PANTHER" id="PTHR24114">
    <property type="entry name" value="LEUCINE RICH REPEAT FAMILY PROTEIN"/>
    <property type="match status" value="1"/>
</dbReference>
<dbReference type="GO" id="GO:0008854">
    <property type="term" value="F:exodeoxyribonuclease V activity"/>
    <property type="evidence" value="ECO:0007669"/>
    <property type="project" value="UniProtKB-EC"/>
</dbReference>
<dbReference type="OMA" id="GVTFNHC"/>
<dbReference type="PANTHER" id="PTHR24114:SF2">
    <property type="entry name" value="F-BOX DOMAIN-CONTAINING PROTEIN-RELATED"/>
    <property type="match status" value="1"/>
</dbReference>
<evidence type="ECO:0000256" key="1">
    <source>
        <dbReference type="ARBA" id="ARBA00022614"/>
    </source>
</evidence>
<dbReference type="Pfam" id="PF00560">
    <property type="entry name" value="LRR_1"/>
    <property type="match status" value="1"/>
</dbReference>
<gene>
    <name evidence="5" type="ORF">IMG5_196700</name>
</gene>
<dbReference type="EC" id="3.1.11.5" evidence="5"/>
<keyword evidence="4" id="KW-0472">Membrane</keyword>
<dbReference type="Pfam" id="PF12799">
    <property type="entry name" value="LRR_4"/>
    <property type="match status" value="1"/>
</dbReference>
<evidence type="ECO:0000313" key="5">
    <source>
        <dbReference type="EMBL" id="EGR27400.1"/>
    </source>
</evidence>
<dbReference type="Proteomes" id="UP000008983">
    <property type="component" value="Unassembled WGS sequence"/>
</dbReference>
<name>G0R576_ICHMU</name>
<keyword evidence="5" id="KW-0378">Hydrolase</keyword>